<evidence type="ECO:0000313" key="1">
    <source>
        <dbReference type="EMBL" id="KAK7539237.1"/>
    </source>
</evidence>
<dbReference type="EMBL" id="JBBPDW010000028">
    <property type="protein sequence ID" value="KAK7539237.1"/>
    <property type="molecule type" value="Genomic_DNA"/>
</dbReference>
<reference evidence="1 2" key="1">
    <citation type="submission" date="2024-04" db="EMBL/GenBank/DDBJ databases">
        <title>Phyllosticta paracitricarpa is synonymous to the EU quarantine fungus P. citricarpa based on phylogenomic analyses.</title>
        <authorList>
            <consortium name="Lawrence Berkeley National Laboratory"/>
            <person name="Van Ingen-Buijs V.A."/>
            <person name="Van Westerhoven A.C."/>
            <person name="Haridas S."/>
            <person name="Skiadas P."/>
            <person name="Martin F."/>
            <person name="Groenewald J.Z."/>
            <person name="Crous P.W."/>
            <person name="Seidl M.F."/>
        </authorList>
    </citation>
    <scope>NUCLEOTIDE SEQUENCE [LARGE SCALE GENOMIC DNA]</scope>
    <source>
        <strain evidence="1 2">CBS 122670</strain>
    </source>
</reference>
<keyword evidence="2" id="KW-1185">Reference proteome</keyword>
<accession>A0ABR1LZN8</accession>
<gene>
    <name evidence="1" type="ORF">IWX46DRAFT_582983</name>
</gene>
<dbReference type="Proteomes" id="UP001365128">
    <property type="component" value="Unassembled WGS sequence"/>
</dbReference>
<comment type="caution">
    <text evidence="1">The sequence shown here is derived from an EMBL/GenBank/DDBJ whole genome shotgun (WGS) entry which is preliminary data.</text>
</comment>
<name>A0ABR1LZN8_9PEZI</name>
<sequence length="215" mass="23783">MDDTLTAPRTVTSRFESITGIVCHNLDANGATVVGRLEKALESAAFADNLKEAIRPTTASRVFRHLKVTSLTVIDTCGHMVHMSNSFALVNPRLTLIGPSPIPPAMKEIWNSERKLGKDFANPPLLPQIDKLVAELTSDVKNFIVIDALDNLNISRQKVSWGLKGLAELKISANGDGVEKFVAQRIEHYEELKQHTEDTIGLKEEIQFMVKARVN</sequence>
<proteinExistence type="predicted"/>
<organism evidence="1 2">
    <name type="scientific">Phyllosticta citricarpa</name>
    <dbReference type="NCBI Taxonomy" id="55181"/>
    <lineage>
        <taxon>Eukaryota</taxon>
        <taxon>Fungi</taxon>
        <taxon>Dikarya</taxon>
        <taxon>Ascomycota</taxon>
        <taxon>Pezizomycotina</taxon>
        <taxon>Dothideomycetes</taxon>
        <taxon>Dothideomycetes incertae sedis</taxon>
        <taxon>Botryosphaeriales</taxon>
        <taxon>Phyllostictaceae</taxon>
        <taxon>Phyllosticta</taxon>
    </lineage>
</organism>
<evidence type="ECO:0000313" key="2">
    <source>
        <dbReference type="Proteomes" id="UP001365128"/>
    </source>
</evidence>
<protein>
    <submittedName>
        <fullName evidence="1">Uncharacterized protein</fullName>
    </submittedName>
</protein>